<comment type="caution">
    <text evidence="7">The sequence shown here is derived from an EMBL/GenBank/DDBJ whole genome shotgun (WGS) entry which is preliminary data.</text>
</comment>
<feature type="transmembrane region" description="Helical" evidence="6">
    <location>
        <begin position="134"/>
        <end position="154"/>
    </location>
</feature>
<feature type="transmembrane region" description="Helical" evidence="6">
    <location>
        <begin position="265"/>
        <end position="284"/>
    </location>
</feature>
<dbReference type="InterPro" id="IPR000537">
    <property type="entry name" value="UbiA_prenyltransferase"/>
</dbReference>
<protein>
    <recommendedName>
        <fullName evidence="9">4-hydroxybenzoate polyprenyltransferase</fullName>
    </recommendedName>
</protein>
<evidence type="ECO:0008006" key="9">
    <source>
        <dbReference type="Google" id="ProtNLM"/>
    </source>
</evidence>
<keyword evidence="4 6" id="KW-1133">Transmembrane helix</keyword>
<evidence type="ECO:0000256" key="4">
    <source>
        <dbReference type="ARBA" id="ARBA00022989"/>
    </source>
</evidence>
<keyword evidence="5 6" id="KW-0472">Membrane</keyword>
<gene>
    <name evidence="7" type="ORF">GCM10011585_04950</name>
</gene>
<dbReference type="GO" id="GO:0016020">
    <property type="term" value="C:membrane"/>
    <property type="evidence" value="ECO:0007669"/>
    <property type="project" value="UniProtKB-SubCell"/>
</dbReference>
<evidence type="ECO:0000256" key="3">
    <source>
        <dbReference type="ARBA" id="ARBA00022692"/>
    </source>
</evidence>
<evidence type="ECO:0000313" key="8">
    <source>
        <dbReference type="Proteomes" id="UP000647241"/>
    </source>
</evidence>
<name>A0A917H379_9BACT</name>
<evidence type="ECO:0000256" key="5">
    <source>
        <dbReference type="ARBA" id="ARBA00023136"/>
    </source>
</evidence>
<reference evidence="7" key="1">
    <citation type="journal article" date="2014" name="Int. J. Syst. Evol. Microbiol.">
        <title>Complete genome sequence of Corynebacterium casei LMG S-19264T (=DSM 44701T), isolated from a smear-ripened cheese.</title>
        <authorList>
            <consortium name="US DOE Joint Genome Institute (JGI-PGF)"/>
            <person name="Walter F."/>
            <person name="Albersmeier A."/>
            <person name="Kalinowski J."/>
            <person name="Ruckert C."/>
        </authorList>
    </citation>
    <scope>NUCLEOTIDE SEQUENCE</scope>
    <source>
        <strain evidence="7">CGMCC 1.12997</strain>
    </source>
</reference>
<feature type="transmembrane region" description="Helical" evidence="6">
    <location>
        <begin position="44"/>
        <end position="61"/>
    </location>
</feature>
<evidence type="ECO:0000256" key="6">
    <source>
        <dbReference type="SAM" id="Phobius"/>
    </source>
</evidence>
<organism evidence="7 8">
    <name type="scientific">Edaphobacter dinghuensis</name>
    <dbReference type="NCBI Taxonomy" id="1560005"/>
    <lineage>
        <taxon>Bacteria</taxon>
        <taxon>Pseudomonadati</taxon>
        <taxon>Acidobacteriota</taxon>
        <taxon>Terriglobia</taxon>
        <taxon>Terriglobales</taxon>
        <taxon>Acidobacteriaceae</taxon>
        <taxon>Edaphobacter</taxon>
    </lineage>
</organism>
<comment type="subcellular location">
    <subcellularLocation>
        <location evidence="1">Membrane</location>
        <topology evidence="1">Multi-pass membrane protein</topology>
    </subcellularLocation>
</comment>
<keyword evidence="3 6" id="KW-0812">Transmembrane</keyword>
<dbReference type="Pfam" id="PF01040">
    <property type="entry name" value="UbiA"/>
    <property type="match status" value="1"/>
</dbReference>
<dbReference type="Proteomes" id="UP000647241">
    <property type="component" value="Unassembled WGS sequence"/>
</dbReference>
<feature type="transmembrane region" description="Helical" evidence="6">
    <location>
        <begin position="67"/>
        <end position="86"/>
    </location>
</feature>
<feature type="transmembrane region" description="Helical" evidence="6">
    <location>
        <begin position="238"/>
        <end position="259"/>
    </location>
</feature>
<dbReference type="InterPro" id="IPR044878">
    <property type="entry name" value="UbiA_sf"/>
</dbReference>
<dbReference type="Gene3D" id="1.10.357.140">
    <property type="entry name" value="UbiA prenyltransferase"/>
    <property type="match status" value="1"/>
</dbReference>
<evidence type="ECO:0000313" key="7">
    <source>
        <dbReference type="EMBL" id="GGG66119.1"/>
    </source>
</evidence>
<reference evidence="7" key="2">
    <citation type="submission" date="2020-09" db="EMBL/GenBank/DDBJ databases">
        <authorList>
            <person name="Sun Q."/>
            <person name="Zhou Y."/>
        </authorList>
    </citation>
    <scope>NUCLEOTIDE SEQUENCE</scope>
    <source>
        <strain evidence="7">CGMCC 1.12997</strain>
    </source>
</reference>
<keyword evidence="8" id="KW-1185">Reference proteome</keyword>
<feature type="transmembrane region" description="Helical" evidence="6">
    <location>
        <begin position="180"/>
        <end position="202"/>
    </location>
</feature>
<proteinExistence type="predicted"/>
<keyword evidence="2" id="KW-1003">Cell membrane</keyword>
<accession>A0A917H379</accession>
<dbReference type="AlphaFoldDB" id="A0A917H379"/>
<dbReference type="EMBL" id="BMGT01000001">
    <property type="protein sequence ID" value="GGG66119.1"/>
    <property type="molecule type" value="Genomic_DNA"/>
</dbReference>
<sequence length="333" mass="37190">MTSQAQESAVITAPENGSALPVPFAVRLRAHIAIMRLDHSIKNIFLLPGIVVALSLVRPGIGQLRMMPIVVGVVAVTLIACSNYVLNELLDAPFDRLHPHKCSRPAACGLIEPGAAYAQWLAMMVVGMALAARVGLRFAVAAGALWLMGCIYNIRPLRTKDVTYLDVLTESLNNPLRMLLGWYMVTQVIVPPTSMLCAYWMLGCYFMGLKRFSEFREIGSHQGACAYRKSFEHYSERSLLGSVVFYASMAMMMFGIFVVRYRIELILAFPFIALLMAMYFDLSFKRNSAAQHPEKLYREPSLMTVALFTCAIMIVLLNVHLPIVGRIFAPTRW</sequence>
<evidence type="ECO:0000256" key="2">
    <source>
        <dbReference type="ARBA" id="ARBA00022475"/>
    </source>
</evidence>
<dbReference type="RefSeq" id="WP_188552549.1">
    <property type="nucleotide sequence ID" value="NZ_BMGT01000001.1"/>
</dbReference>
<dbReference type="GO" id="GO:0016765">
    <property type="term" value="F:transferase activity, transferring alkyl or aryl (other than methyl) groups"/>
    <property type="evidence" value="ECO:0007669"/>
    <property type="project" value="InterPro"/>
</dbReference>
<evidence type="ECO:0000256" key="1">
    <source>
        <dbReference type="ARBA" id="ARBA00004141"/>
    </source>
</evidence>
<feature type="transmembrane region" description="Helical" evidence="6">
    <location>
        <begin position="305"/>
        <end position="329"/>
    </location>
</feature>